<evidence type="ECO:0000313" key="5">
    <source>
        <dbReference type="Proteomes" id="UP000322699"/>
    </source>
</evidence>
<dbReference type="SUPFAM" id="SSF50952">
    <property type="entry name" value="Soluble quinoprotein glucose dehydrogenase"/>
    <property type="match status" value="1"/>
</dbReference>
<feature type="chain" id="PRO_5022913558" evidence="1">
    <location>
        <begin position="24"/>
        <end position="660"/>
    </location>
</feature>
<organism evidence="4 5">
    <name type="scientific">Rubripirellula obstinata</name>
    <dbReference type="NCBI Taxonomy" id="406547"/>
    <lineage>
        <taxon>Bacteria</taxon>
        <taxon>Pseudomonadati</taxon>
        <taxon>Planctomycetota</taxon>
        <taxon>Planctomycetia</taxon>
        <taxon>Pirellulales</taxon>
        <taxon>Pirellulaceae</taxon>
        <taxon>Rubripirellula</taxon>
    </lineage>
</organism>
<dbReference type="Gene3D" id="2.60.120.560">
    <property type="entry name" value="Exo-inulinase, domain 1"/>
    <property type="match status" value="1"/>
</dbReference>
<gene>
    <name evidence="4" type="primary">yliI_2</name>
    <name evidence="4" type="ORF">LF1_20780</name>
</gene>
<dbReference type="PANTHER" id="PTHR19328">
    <property type="entry name" value="HEDGEHOG-INTERACTING PROTEIN"/>
    <property type="match status" value="1"/>
</dbReference>
<protein>
    <submittedName>
        <fullName evidence="4">Soluble aldose sugar dehydrogenase YliI</fullName>
        <ecNumber evidence="4">1.1.5.-</ecNumber>
    </submittedName>
</protein>
<reference evidence="4 5" key="1">
    <citation type="submission" date="2019-08" db="EMBL/GenBank/DDBJ databases">
        <title>Deep-cultivation of Planctomycetes and their phenomic and genomic characterization uncovers novel biology.</title>
        <authorList>
            <person name="Wiegand S."/>
            <person name="Jogler M."/>
            <person name="Boedeker C."/>
            <person name="Pinto D."/>
            <person name="Vollmers J."/>
            <person name="Rivas-Marin E."/>
            <person name="Kohn T."/>
            <person name="Peeters S.H."/>
            <person name="Heuer A."/>
            <person name="Rast P."/>
            <person name="Oberbeckmann S."/>
            <person name="Bunk B."/>
            <person name="Jeske O."/>
            <person name="Meyerdierks A."/>
            <person name="Storesund J.E."/>
            <person name="Kallscheuer N."/>
            <person name="Luecker S."/>
            <person name="Lage O.M."/>
            <person name="Pohl T."/>
            <person name="Merkel B.J."/>
            <person name="Hornburger P."/>
            <person name="Mueller R.-W."/>
            <person name="Bruemmer F."/>
            <person name="Labrenz M."/>
            <person name="Spormann A.M."/>
            <person name="Op Den Camp H."/>
            <person name="Overmann J."/>
            <person name="Amann R."/>
            <person name="Jetten M.S.M."/>
            <person name="Mascher T."/>
            <person name="Medema M.H."/>
            <person name="Devos D.P."/>
            <person name="Kaster A.-K."/>
            <person name="Ovreas L."/>
            <person name="Rohde M."/>
            <person name="Galperin M.Y."/>
            <person name="Jogler C."/>
        </authorList>
    </citation>
    <scope>NUCLEOTIDE SEQUENCE [LARGE SCALE GENOMIC DNA]</scope>
    <source>
        <strain evidence="4 5">LF1</strain>
    </source>
</reference>
<evidence type="ECO:0000313" key="4">
    <source>
        <dbReference type="EMBL" id="KAA1259544.1"/>
    </source>
</evidence>
<feature type="signal peptide" evidence="1">
    <location>
        <begin position="1"/>
        <end position="23"/>
    </location>
</feature>
<dbReference type="InterPro" id="IPR010496">
    <property type="entry name" value="AL/BT2_dom"/>
</dbReference>
<evidence type="ECO:0000256" key="1">
    <source>
        <dbReference type="SAM" id="SignalP"/>
    </source>
</evidence>
<dbReference type="InterPro" id="IPR012938">
    <property type="entry name" value="Glc/Sorbosone_DH"/>
</dbReference>
<dbReference type="RefSeq" id="WP_084422963.1">
    <property type="nucleotide sequence ID" value="NZ_LWSK01000160.1"/>
</dbReference>
<dbReference type="Gene3D" id="2.120.10.30">
    <property type="entry name" value="TolB, C-terminal domain"/>
    <property type="match status" value="1"/>
</dbReference>
<proteinExistence type="predicted"/>
<dbReference type="OrthoDB" id="9770043at2"/>
<dbReference type="GO" id="GO:0016491">
    <property type="term" value="F:oxidoreductase activity"/>
    <property type="evidence" value="ECO:0007669"/>
    <property type="project" value="UniProtKB-KW"/>
</dbReference>
<name>A0A5B1CJQ4_9BACT</name>
<dbReference type="Pfam" id="PF07995">
    <property type="entry name" value="GSDH"/>
    <property type="match status" value="1"/>
</dbReference>
<keyword evidence="5" id="KW-1185">Reference proteome</keyword>
<dbReference type="GO" id="GO:0016787">
    <property type="term" value="F:hydrolase activity"/>
    <property type="evidence" value="ECO:0007669"/>
    <property type="project" value="InterPro"/>
</dbReference>
<keyword evidence="1" id="KW-0732">Signal</keyword>
<evidence type="ECO:0000259" key="3">
    <source>
        <dbReference type="Pfam" id="PF07995"/>
    </source>
</evidence>
<dbReference type="InterPro" id="IPR011042">
    <property type="entry name" value="6-blade_b-propeller_TolB-like"/>
</dbReference>
<sequence length="660" mass="73915" precursor="true">MTKRPPLFVLMPCFLFAALNYQAVNSSALFANPATGLQTNSEPHQNQLTRSESLSGWKLLFDGETTDGWRNFNKPDVSDRWQVKGGALVWTGKGAGDLITKEKYQNFELSLEYKISEEGNSGVMFHVTEETDKPYQTGPEIQIQDNAKGHDAQKSGWLYQLYKPVPPRWSKDKTILDMTRPAGQWNQIYLRISPGGCQVCVNGAAYYQFKLGNQDWNERVAKSKFADWPLFAKAGEGHLCLQDHGDEVAFRDIKVRRLPDDGTVPQPIDAELDLSTELAFPNLKWQDWEPFDDAGKMKPLRLVELNYASDDSNLLYATSQCGSVWSFENKPDVTQSTLVLNLRDEVADWQASGGNEQGLLGFATHPNFKDNGYAYVYYSHRDKKRSILSRFTLSKDQPRIADPDSETILMSIDQPYRNHNGGSIEFGPDGYLYVGLGDGGLRNDPHGNGQNPNTLLGSILRIDVDDVASGKAYGIPSDNPFVGMPNTKPEIYAYGLRNPWKIAFDETTSMLWCADVGQELWEEIDLIEKGGNYGWSFREGAHLFGSQLPDQATADSLIEPIWQYDHQLGKSITGGRVYRSDRLPALSGKYLYADYVAGTVWALTYDSEKEVVAKNERVTQKNIPVLAFGKAPGGEVLLLTNSPRGESIYRFVAKESAQDR</sequence>
<dbReference type="EMBL" id="VRLW01000001">
    <property type="protein sequence ID" value="KAA1259544.1"/>
    <property type="molecule type" value="Genomic_DNA"/>
</dbReference>
<dbReference type="PANTHER" id="PTHR19328:SF75">
    <property type="entry name" value="ALDOSE SUGAR DEHYDROGENASE YLII"/>
    <property type="match status" value="1"/>
</dbReference>
<dbReference type="AlphaFoldDB" id="A0A5B1CJQ4"/>
<dbReference type="Proteomes" id="UP000322699">
    <property type="component" value="Unassembled WGS sequence"/>
</dbReference>
<dbReference type="Pfam" id="PF06439">
    <property type="entry name" value="3keto-disac_hyd"/>
    <property type="match status" value="1"/>
</dbReference>
<dbReference type="InterPro" id="IPR011041">
    <property type="entry name" value="Quinoprot_gluc/sorb_DH_b-prop"/>
</dbReference>
<dbReference type="EC" id="1.1.5.-" evidence="4"/>
<feature type="domain" description="3-keto-alpha-glucoside-1,2-lyase/3-keto-2-hydroxy-glucal hydratase" evidence="2">
    <location>
        <begin position="56"/>
        <end position="256"/>
    </location>
</feature>
<comment type="caution">
    <text evidence="4">The sequence shown here is derived from an EMBL/GenBank/DDBJ whole genome shotgun (WGS) entry which is preliminary data.</text>
</comment>
<evidence type="ECO:0000259" key="2">
    <source>
        <dbReference type="Pfam" id="PF06439"/>
    </source>
</evidence>
<accession>A0A5B1CJQ4</accession>
<feature type="domain" description="Glucose/Sorbosone dehydrogenase" evidence="3">
    <location>
        <begin position="352"/>
        <end position="646"/>
    </location>
</feature>
<keyword evidence="4" id="KW-0560">Oxidoreductase</keyword>